<dbReference type="PANTHER" id="PTHR47172">
    <property type="entry name" value="OS01G0976800 PROTEIN"/>
    <property type="match status" value="1"/>
</dbReference>
<dbReference type="PANTHER" id="PTHR47172:SF24">
    <property type="entry name" value="GATA ZINC FINGER DOMAIN-CONTAINING PROTEIN 14-RELATED"/>
    <property type="match status" value="1"/>
</dbReference>
<keyword evidence="11" id="KW-1185">Reference proteome</keyword>
<dbReference type="KEGG" id="kdj:28966585"/>
<dbReference type="SUPFAM" id="SSF57716">
    <property type="entry name" value="Glucocorticoid receptor-like (DNA-binding domain)"/>
    <property type="match status" value="1"/>
</dbReference>
<feature type="compositionally biased region" description="Low complexity" evidence="7">
    <location>
        <begin position="329"/>
        <end position="342"/>
    </location>
</feature>
<dbReference type="Pfam" id="PF00320">
    <property type="entry name" value="GATA"/>
    <property type="match status" value="1"/>
</dbReference>
<dbReference type="GO" id="GO:0043565">
    <property type="term" value="F:sequence-specific DNA binding"/>
    <property type="evidence" value="ECO:0007669"/>
    <property type="project" value="InterPro"/>
</dbReference>
<dbReference type="CDD" id="cd00202">
    <property type="entry name" value="ZnF_GATA"/>
    <property type="match status" value="1"/>
</dbReference>
<gene>
    <name evidence="9" type="ORF">I303_02886</name>
    <name evidence="10" type="ORF">I303_102868</name>
</gene>
<feature type="compositionally biased region" description="Polar residues" evidence="7">
    <location>
        <begin position="343"/>
        <end position="359"/>
    </location>
</feature>
<feature type="region of interest" description="Disordered" evidence="7">
    <location>
        <begin position="220"/>
        <end position="359"/>
    </location>
</feature>
<feature type="region of interest" description="Disordered" evidence="7">
    <location>
        <begin position="549"/>
        <end position="568"/>
    </location>
</feature>
<dbReference type="EMBL" id="KI894029">
    <property type="protein sequence ID" value="OBR86867.1"/>
    <property type="molecule type" value="Genomic_DNA"/>
</dbReference>
<dbReference type="AlphaFoldDB" id="A0A1A6A9Y4"/>
<evidence type="ECO:0000256" key="1">
    <source>
        <dbReference type="ARBA" id="ARBA00022723"/>
    </source>
</evidence>
<organism evidence="9">
    <name type="scientific">Kwoniella dejecticola CBS 10117</name>
    <dbReference type="NCBI Taxonomy" id="1296121"/>
    <lineage>
        <taxon>Eukaryota</taxon>
        <taxon>Fungi</taxon>
        <taxon>Dikarya</taxon>
        <taxon>Basidiomycota</taxon>
        <taxon>Agaricomycotina</taxon>
        <taxon>Tremellomycetes</taxon>
        <taxon>Tremellales</taxon>
        <taxon>Cryptococcaceae</taxon>
        <taxon>Kwoniella</taxon>
    </lineage>
</organism>
<dbReference type="InterPro" id="IPR000679">
    <property type="entry name" value="Znf_GATA"/>
</dbReference>
<dbReference type="SMART" id="SM00401">
    <property type="entry name" value="ZnF_GATA"/>
    <property type="match status" value="1"/>
</dbReference>
<dbReference type="VEuPathDB" id="FungiDB:I303_02886"/>
<feature type="compositionally biased region" description="Low complexity" evidence="7">
    <location>
        <begin position="66"/>
        <end position="83"/>
    </location>
</feature>
<dbReference type="GeneID" id="28966585"/>
<evidence type="ECO:0000313" key="10">
    <source>
        <dbReference type="EMBL" id="WWC60299.1"/>
    </source>
</evidence>
<evidence type="ECO:0000256" key="3">
    <source>
        <dbReference type="ARBA" id="ARBA00022833"/>
    </source>
</evidence>
<dbReference type="InterPro" id="IPR013088">
    <property type="entry name" value="Znf_NHR/GATA"/>
</dbReference>
<feature type="domain" description="GATA-type" evidence="8">
    <location>
        <begin position="506"/>
        <end position="541"/>
    </location>
</feature>
<evidence type="ECO:0000313" key="11">
    <source>
        <dbReference type="Proteomes" id="UP000078595"/>
    </source>
</evidence>
<keyword evidence="1" id="KW-0479">Metal-binding</keyword>
<evidence type="ECO:0000259" key="8">
    <source>
        <dbReference type="PROSITE" id="PS50114"/>
    </source>
</evidence>
<evidence type="ECO:0000256" key="2">
    <source>
        <dbReference type="ARBA" id="ARBA00022771"/>
    </source>
</evidence>
<dbReference type="PROSITE" id="PS50114">
    <property type="entry name" value="GATA_ZN_FINGER_2"/>
    <property type="match status" value="1"/>
</dbReference>
<keyword evidence="3" id="KW-0862">Zinc</keyword>
<dbReference type="STRING" id="1296121.A0A1A6A9Y4"/>
<keyword evidence="4" id="KW-0805">Transcription regulation</keyword>
<feature type="compositionally biased region" description="Polar residues" evidence="7">
    <location>
        <begin position="259"/>
        <end position="321"/>
    </location>
</feature>
<feature type="compositionally biased region" description="Polar residues" evidence="7">
    <location>
        <begin position="220"/>
        <end position="241"/>
    </location>
</feature>
<dbReference type="GO" id="GO:0008270">
    <property type="term" value="F:zinc ion binding"/>
    <property type="evidence" value="ECO:0007669"/>
    <property type="project" value="UniProtKB-KW"/>
</dbReference>
<sequence length="568" mass="60081">MSRQNHQAAPVGDLTSQHLIDNNQAPAPISEPSTSSEATSSPYVPTPLSISSNDLPLPKTHHSHHYSQAQQPQQQQHRSSSLQSSIIHEPPYIPSTFLPSYYSESRLQSSSSLFPSGSIPGIPEITEVESEVGAKSGVGADNQALREKISRIGPSADDLLEGIKSPFPASISAASRSQNLTGDLNGIAGYQSVALMDLAGIPHVRESGLTPENPAPLYSSWSGSSRVPSDTVGLTTWQPGPSSTSASQLSQISQPQSQGYQDSSSESPMSAQRQVSASPRHTHLSLTGSNPSPRFQPYANANANAKHQRAVSSASPATSGSMLPPPHPQQQQSVSASSLSNPYTMSMGRSWSEPNLPDNTPHSAGYPGIMYANVPLPEGYMATPPLGGRAMDGIHIGPEEFARATDMYSYILSAIPYIAPCSESDPDHGSATNSAFAPRQTFDSLIELSAESYRSLTGSTPPIQPLHPANTTDGFDIQKGKRRNSSSALDGMSINITTDTGTGGMKKATPKCLGCGATETPEWRRGPMGPRTLCNACGLVHMKLQRKKRKAEEKAKAAAAAGDITKPG</sequence>
<dbReference type="Proteomes" id="UP000078595">
    <property type="component" value="Chromosome 3"/>
</dbReference>
<feature type="compositionally biased region" description="Low complexity" evidence="7">
    <location>
        <begin position="25"/>
        <end position="42"/>
    </location>
</feature>
<evidence type="ECO:0000256" key="4">
    <source>
        <dbReference type="ARBA" id="ARBA00023015"/>
    </source>
</evidence>
<evidence type="ECO:0000313" key="9">
    <source>
        <dbReference type="EMBL" id="OBR86867.1"/>
    </source>
</evidence>
<feature type="region of interest" description="Disordered" evidence="7">
    <location>
        <begin position="1"/>
        <end position="83"/>
    </location>
</feature>
<dbReference type="OrthoDB" id="2162994at2759"/>
<dbReference type="GO" id="GO:0006355">
    <property type="term" value="P:regulation of DNA-templated transcription"/>
    <property type="evidence" value="ECO:0007669"/>
    <property type="project" value="InterPro"/>
</dbReference>
<reference evidence="9" key="1">
    <citation type="submission" date="2013-07" db="EMBL/GenBank/DDBJ databases">
        <title>The Genome Sequence of Cryptococcus dejecticola CBS10117.</title>
        <authorList>
            <consortium name="The Broad Institute Genome Sequencing Platform"/>
            <person name="Cuomo C."/>
            <person name="Litvintseva A."/>
            <person name="Chen Y."/>
            <person name="Heitman J."/>
            <person name="Sun S."/>
            <person name="Springer D."/>
            <person name="Dromer F."/>
            <person name="Young S.K."/>
            <person name="Zeng Q."/>
            <person name="Gargeya S."/>
            <person name="Fitzgerald M."/>
            <person name="Abouelleil A."/>
            <person name="Alvarado L."/>
            <person name="Berlin A.M."/>
            <person name="Chapman S.B."/>
            <person name="Dewar J."/>
            <person name="Goldberg J."/>
            <person name="Griggs A."/>
            <person name="Gujja S."/>
            <person name="Hansen M."/>
            <person name="Howarth C."/>
            <person name="Imamovic A."/>
            <person name="Larimer J."/>
            <person name="McCowan C."/>
            <person name="Murphy C."/>
            <person name="Pearson M."/>
            <person name="Priest M."/>
            <person name="Roberts A."/>
            <person name="Saif S."/>
            <person name="Shea T."/>
            <person name="Sykes S."/>
            <person name="Wortman J."/>
            <person name="Nusbaum C."/>
            <person name="Birren B."/>
        </authorList>
    </citation>
    <scope>NUCLEOTIDE SEQUENCE [LARGE SCALE GENOMIC DNA]</scope>
    <source>
        <strain evidence="9">CBS 10117</strain>
    </source>
</reference>
<name>A0A1A6A9Y4_9TREE</name>
<evidence type="ECO:0000256" key="7">
    <source>
        <dbReference type="SAM" id="MobiDB-lite"/>
    </source>
</evidence>
<reference evidence="10" key="3">
    <citation type="submission" date="2024-02" db="EMBL/GenBank/DDBJ databases">
        <title>Comparative genomics of Cryptococcus and Kwoniella reveals pathogenesis evolution and contrasting modes of karyotype evolution via chromosome fusion or intercentromeric recombination.</title>
        <authorList>
            <person name="Coelho M.A."/>
            <person name="David-Palma M."/>
            <person name="Shea T."/>
            <person name="Bowers K."/>
            <person name="McGinley-Smith S."/>
            <person name="Mohammad A.W."/>
            <person name="Gnirke A."/>
            <person name="Yurkov A.M."/>
            <person name="Nowrousian M."/>
            <person name="Sun S."/>
            <person name="Cuomo C.A."/>
            <person name="Heitman J."/>
        </authorList>
    </citation>
    <scope>NUCLEOTIDE SEQUENCE</scope>
    <source>
        <strain evidence="10">CBS 10117</strain>
    </source>
</reference>
<dbReference type="Gene3D" id="3.30.50.10">
    <property type="entry name" value="Erythroid Transcription Factor GATA-1, subunit A"/>
    <property type="match status" value="1"/>
</dbReference>
<evidence type="ECO:0000256" key="5">
    <source>
        <dbReference type="ARBA" id="ARBA00023163"/>
    </source>
</evidence>
<dbReference type="RefSeq" id="XP_018264709.1">
    <property type="nucleotide sequence ID" value="XM_018406215.1"/>
</dbReference>
<keyword evidence="2 6" id="KW-0863">Zinc-finger</keyword>
<feature type="region of interest" description="Disordered" evidence="7">
    <location>
        <begin position="456"/>
        <end position="493"/>
    </location>
</feature>
<keyword evidence="5" id="KW-0804">Transcription</keyword>
<feature type="compositionally biased region" description="Polar residues" evidence="7">
    <location>
        <begin position="14"/>
        <end position="24"/>
    </location>
</feature>
<proteinExistence type="predicted"/>
<evidence type="ECO:0000256" key="6">
    <source>
        <dbReference type="PROSITE-ProRule" id="PRU00094"/>
    </source>
</evidence>
<dbReference type="EMBL" id="CP144532">
    <property type="protein sequence ID" value="WWC60299.1"/>
    <property type="molecule type" value="Genomic_DNA"/>
</dbReference>
<reference evidence="10" key="2">
    <citation type="submission" date="2013-07" db="EMBL/GenBank/DDBJ databases">
        <authorList>
            <consortium name="The Broad Institute Genome Sequencing Platform"/>
            <person name="Cuomo C."/>
            <person name="Litvintseva A."/>
            <person name="Chen Y."/>
            <person name="Heitman J."/>
            <person name="Sun S."/>
            <person name="Springer D."/>
            <person name="Dromer F."/>
            <person name="Young S.K."/>
            <person name="Zeng Q."/>
            <person name="Gargeya S."/>
            <person name="Fitzgerald M."/>
            <person name="Abouelleil A."/>
            <person name="Alvarado L."/>
            <person name="Berlin A.M."/>
            <person name="Chapman S.B."/>
            <person name="Dewar J."/>
            <person name="Goldberg J."/>
            <person name="Griggs A."/>
            <person name="Gujja S."/>
            <person name="Hansen M."/>
            <person name="Howarth C."/>
            <person name="Imamovic A."/>
            <person name="Larimer J."/>
            <person name="McCowan C."/>
            <person name="Murphy C."/>
            <person name="Pearson M."/>
            <person name="Priest M."/>
            <person name="Roberts A."/>
            <person name="Saif S."/>
            <person name="Shea T."/>
            <person name="Sykes S."/>
            <person name="Wortman J."/>
            <person name="Nusbaum C."/>
            <person name="Birren B."/>
        </authorList>
    </citation>
    <scope>NUCLEOTIDE SEQUENCE</scope>
    <source>
        <strain evidence="10">CBS 10117</strain>
    </source>
</reference>
<protein>
    <recommendedName>
        <fullName evidence="8">GATA-type domain-containing protein</fullName>
    </recommendedName>
</protein>
<accession>A0A1A6A9Y4</accession>
<feature type="compositionally biased region" description="Low complexity" evidence="7">
    <location>
        <begin position="242"/>
        <end position="258"/>
    </location>
</feature>